<dbReference type="STRING" id="372326.A0A1V4KBY6"/>
<gene>
    <name evidence="2" type="ORF">AV530_014438</name>
</gene>
<dbReference type="OrthoDB" id="10251809at2759"/>
<organism evidence="2 3">
    <name type="scientific">Patagioenas fasciata monilis</name>
    <dbReference type="NCBI Taxonomy" id="372326"/>
    <lineage>
        <taxon>Eukaryota</taxon>
        <taxon>Metazoa</taxon>
        <taxon>Chordata</taxon>
        <taxon>Craniata</taxon>
        <taxon>Vertebrata</taxon>
        <taxon>Euteleostomi</taxon>
        <taxon>Archelosauria</taxon>
        <taxon>Archosauria</taxon>
        <taxon>Dinosauria</taxon>
        <taxon>Saurischia</taxon>
        <taxon>Theropoda</taxon>
        <taxon>Coelurosauria</taxon>
        <taxon>Aves</taxon>
        <taxon>Neognathae</taxon>
        <taxon>Neoaves</taxon>
        <taxon>Columbimorphae</taxon>
        <taxon>Columbiformes</taxon>
        <taxon>Columbidae</taxon>
        <taxon>Patagioenas</taxon>
    </lineage>
</organism>
<proteinExistence type="predicted"/>
<evidence type="ECO:0000313" key="3">
    <source>
        <dbReference type="Proteomes" id="UP000190648"/>
    </source>
</evidence>
<feature type="domain" description="Dynein heavy chain tail" evidence="1">
    <location>
        <begin position="46"/>
        <end position="108"/>
    </location>
</feature>
<name>A0A1V4KBY6_PATFA</name>
<reference evidence="2 3" key="1">
    <citation type="submission" date="2016-02" db="EMBL/GenBank/DDBJ databases">
        <title>Band-tailed pigeon sequencing and assembly.</title>
        <authorList>
            <person name="Soares A.E."/>
            <person name="Novak B.J."/>
            <person name="Rice E.S."/>
            <person name="O'Connell B."/>
            <person name="Chang D."/>
            <person name="Weber S."/>
            <person name="Shapiro B."/>
        </authorList>
    </citation>
    <scope>NUCLEOTIDE SEQUENCE [LARGE SCALE GENOMIC DNA]</scope>
    <source>
        <strain evidence="2">BTP2013</strain>
        <tissue evidence="2">Blood</tissue>
    </source>
</reference>
<dbReference type="EMBL" id="LSYS01003958">
    <property type="protein sequence ID" value="OPJ81914.1"/>
    <property type="molecule type" value="Genomic_DNA"/>
</dbReference>
<evidence type="ECO:0000313" key="2">
    <source>
        <dbReference type="EMBL" id="OPJ81914.1"/>
    </source>
</evidence>
<dbReference type="AlphaFoldDB" id="A0A1V4KBY6"/>
<keyword evidence="3" id="KW-1185">Reference proteome</keyword>
<sequence length="110" mass="12523">MLHEVMQKAISAMRKTTEGLGMENRKNLQFGKLSQTPLEHVVAFIEEEFEDDYTEFKAQILDPDRCPASVLCIGFHDCSGLESMFKLLAIFGSFLQKSVIVEIFSLNYNI</sequence>
<dbReference type="InterPro" id="IPR013594">
    <property type="entry name" value="Dynein_heavy_tail"/>
</dbReference>
<dbReference type="Pfam" id="PF08385">
    <property type="entry name" value="DHC_N1"/>
    <property type="match status" value="1"/>
</dbReference>
<dbReference type="Proteomes" id="UP000190648">
    <property type="component" value="Unassembled WGS sequence"/>
</dbReference>
<evidence type="ECO:0000259" key="1">
    <source>
        <dbReference type="Pfam" id="PF08385"/>
    </source>
</evidence>
<comment type="caution">
    <text evidence="2">The sequence shown here is derived from an EMBL/GenBank/DDBJ whole genome shotgun (WGS) entry which is preliminary data.</text>
</comment>
<accession>A0A1V4KBY6</accession>
<protein>
    <recommendedName>
        <fullName evidence="1">Dynein heavy chain tail domain-containing protein</fullName>
    </recommendedName>
</protein>